<accession>A0ABN7V9S0</accession>
<reference evidence="1 2" key="1">
    <citation type="submission" date="2021-06" db="EMBL/GenBank/DDBJ databases">
        <authorList>
            <person name="Kallberg Y."/>
            <person name="Tangrot J."/>
            <person name="Rosling A."/>
        </authorList>
    </citation>
    <scope>NUCLEOTIDE SEQUENCE [LARGE SCALE GENOMIC DNA]</scope>
    <source>
        <strain evidence="1 2">120-4 pot B 10/14</strain>
    </source>
</reference>
<evidence type="ECO:0000313" key="2">
    <source>
        <dbReference type="Proteomes" id="UP000789901"/>
    </source>
</evidence>
<sequence>MEVLEILVIADKLLLMDLLNFIQNYLIETESEWLHSYIMKIYQIAISYDSCSKLKDSVLNAICNDPKLIFQSSDFLTINESLLLPILECPLENAKISRVSKSDYAINIKDESYGPCFGDKDLWMRGNFNQPKSCSAQKDDYKTLITKYHNEFAISEYEVFEIFKT</sequence>
<organism evidence="1 2">
    <name type="scientific">Gigaspora margarita</name>
    <dbReference type="NCBI Taxonomy" id="4874"/>
    <lineage>
        <taxon>Eukaryota</taxon>
        <taxon>Fungi</taxon>
        <taxon>Fungi incertae sedis</taxon>
        <taxon>Mucoromycota</taxon>
        <taxon>Glomeromycotina</taxon>
        <taxon>Glomeromycetes</taxon>
        <taxon>Diversisporales</taxon>
        <taxon>Gigasporaceae</taxon>
        <taxon>Gigaspora</taxon>
    </lineage>
</organism>
<proteinExistence type="predicted"/>
<dbReference type="EMBL" id="CAJVQB010011471">
    <property type="protein sequence ID" value="CAG8747956.1"/>
    <property type="molecule type" value="Genomic_DNA"/>
</dbReference>
<gene>
    <name evidence="1" type="ORF">GMARGA_LOCUS16071</name>
</gene>
<comment type="caution">
    <text evidence="1">The sequence shown here is derived from an EMBL/GenBank/DDBJ whole genome shotgun (WGS) entry which is preliminary data.</text>
</comment>
<keyword evidence="2" id="KW-1185">Reference proteome</keyword>
<name>A0ABN7V9S0_GIGMA</name>
<protein>
    <submittedName>
        <fullName evidence="1">28431_t:CDS:1</fullName>
    </submittedName>
</protein>
<dbReference type="Proteomes" id="UP000789901">
    <property type="component" value="Unassembled WGS sequence"/>
</dbReference>
<evidence type="ECO:0000313" key="1">
    <source>
        <dbReference type="EMBL" id="CAG8747956.1"/>
    </source>
</evidence>